<keyword evidence="1" id="KW-0732">Signal</keyword>
<keyword evidence="3" id="KW-1185">Reference proteome</keyword>
<gene>
    <name evidence="2" type="ORF">SOO65_11110</name>
</gene>
<dbReference type="EMBL" id="CP139487">
    <property type="protein sequence ID" value="WPU63233.1"/>
    <property type="molecule type" value="Genomic_DNA"/>
</dbReference>
<name>A0AAX4HJ15_9BACT</name>
<organism evidence="2 3">
    <name type="scientific">Peredibacter starrii</name>
    <dbReference type="NCBI Taxonomy" id="28202"/>
    <lineage>
        <taxon>Bacteria</taxon>
        <taxon>Pseudomonadati</taxon>
        <taxon>Bdellovibrionota</taxon>
        <taxon>Bacteriovoracia</taxon>
        <taxon>Bacteriovoracales</taxon>
        <taxon>Bacteriovoracaceae</taxon>
        <taxon>Peredibacter</taxon>
    </lineage>
</organism>
<feature type="signal peptide" evidence="1">
    <location>
        <begin position="1"/>
        <end position="21"/>
    </location>
</feature>
<protein>
    <submittedName>
        <fullName evidence="2">Uncharacterized protein</fullName>
    </submittedName>
</protein>
<evidence type="ECO:0000313" key="3">
    <source>
        <dbReference type="Proteomes" id="UP001324634"/>
    </source>
</evidence>
<reference evidence="2 3" key="1">
    <citation type="submission" date="2023-11" db="EMBL/GenBank/DDBJ databases">
        <title>Peredibacter starrii A3.12.</title>
        <authorList>
            <person name="Mitchell R.J."/>
        </authorList>
    </citation>
    <scope>NUCLEOTIDE SEQUENCE [LARGE SCALE GENOMIC DNA]</scope>
    <source>
        <strain evidence="2 3">A3.12</strain>
    </source>
</reference>
<sequence length="650" mass="74019">MMKFTALILGILVLVAQEASASRECKNGKWRAAAEQIARMKLEGELDLIDLDLFPGGSFVAGFEYEVEPAHTKGLYSRTDSWQVSTKAIPGRTVEVGGFDVGLNGGVKNQIEANFVRFIKDPCEAIAATPYTPKRIPLKASIALGPKFNVGDYFFFKGSLGFVASAELLQLLSNSAWGVSFSAGYMMEGFYKLHIVRIDETHVRLKVIAHRGHGVSGSIGLGYQNDFEVFQVDRLNDILEDWINLKPVELTASKNQSKVFMVDYVLDLTDPEVIHAYDTLLKKVREFKNISLIKPFKNDPDLEGNVLLDLRELEDLYRRDYQNGSVARIKRNLRTNSHQTSFGMNLEIGNRILGYEWDKNNSTAMMSVKQDNDTIDRFMLKSWGTSREGRFFYSWSKAKSHDSLNALFAADDEKFQYLRPINIVKYKSRKKNRFSFKEFHKLKLLMKKSLPAEIFAGIPWSTWNQTKDDKFTNYGLRFELLLAPEAITETMPLTRKDVKVFFMDYLKSKGLKPRDFFPAYFNNQSGEQLSPEEQFNLSLDDFSVKMEYGLDKAKPAVERLEVFNRMKNNVLFEESGFGFMMYLQQDKMASNYHLDLDISSNEAIIDYSYGDSSLSALYKKLLTIKAALDDDALDIIREAESLSVSTSALN</sequence>
<dbReference type="RefSeq" id="WP_321389563.1">
    <property type="nucleotide sequence ID" value="NZ_CP139487.1"/>
</dbReference>
<dbReference type="AlphaFoldDB" id="A0AAX4HJ15"/>
<accession>A0AAX4HJ15</accession>
<evidence type="ECO:0000313" key="2">
    <source>
        <dbReference type="EMBL" id="WPU63233.1"/>
    </source>
</evidence>
<evidence type="ECO:0000256" key="1">
    <source>
        <dbReference type="SAM" id="SignalP"/>
    </source>
</evidence>
<dbReference type="Proteomes" id="UP001324634">
    <property type="component" value="Chromosome"/>
</dbReference>
<dbReference type="KEGG" id="psti:SOO65_11110"/>
<feature type="chain" id="PRO_5043612647" evidence="1">
    <location>
        <begin position="22"/>
        <end position="650"/>
    </location>
</feature>
<proteinExistence type="predicted"/>